<reference evidence="1 2" key="1">
    <citation type="submission" date="2019-03" db="EMBL/GenBank/DDBJ databases">
        <title>Arthrobacter sp. nov., an bacterium isolated from biocrust in Mu Us Desert.</title>
        <authorList>
            <person name="Lixiong L."/>
        </authorList>
    </citation>
    <scope>NUCLEOTIDE SEQUENCE [LARGE SCALE GENOMIC DNA]</scope>
    <source>
        <strain evidence="1 2">SLN-3</strain>
    </source>
</reference>
<dbReference type="Proteomes" id="UP000295411">
    <property type="component" value="Unassembled WGS sequence"/>
</dbReference>
<dbReference type="RefSeq" id="WP_133404403.1">
    <property type="nucleotide sequence ID" value="NZ_SMTK01000004.1"/>
</dbReference>
<proteinExistence type="predicted"/>
<sequence>MSTAAVRTPEPAASPRVAGHNRITTQALVSTAQAAAAEHFGVQAGQVRAVYTDDGGLLALELSLPVPIPPLARLAAEPFLPAPSGGSVLERARHAKAGILATVATLTGTRLSRVDIRVIGTASVQGRVR</sequence>
<comment type="caution">
    <text evidence="1">The sequence shown here is derived from an EMBL/GenBank/DDBJ whole genome shotgun (WGS) entry which is preliminary data.</text>
</comment>
<dbReference type="EMBL" id="SMTK01000004">
    <property type="protein sequence ID" value="TDK24738.1"/>
    <property type="molecule type" value="Genomic_DNA"/>
</dbReference>
<dbReference type="AlphaFoldDB" id="A0A4V3ALX5"/>
<gene>
    <name evidence="1" type="ORF">E2F48_13075</name>
</gene>
<dbReference type="OrthoDB" id="4979399at2"/>
<name>A0A4V3ALX5_9MICC</name>
<organism evidence="1 2">
    <name type="scientific">Arthrobacter crusticola</name>
    <dbReference type="NCBI Taxonomy" id="2547960"/>
    <lineage>
        <taxon>Bacteria</taxon>
        <taxon>Bacillati</taxon>
        <taxon>Actinomycetota</taxon>
        <taxon>Actinomycetes</taxon>
        <taxon>Micrococcales</taxon>
        <taxon>Micrococcaceae</taxon>
        <taxon>Arthrobacter</taxon>
    </lineage>
</organism>
<keyword evidence="2" id="KW-1185">Reference proteome</keyword>
<evidence type="ECO:0000313" key="1">
    <source>
        <dbReference type="EMBL" id="TDK24738.1"/>
    </source>
</evidence>
<protein>
    <submittedName>
        <fullName evidence="1">Uncharacterized protein</fullName>
    </submittedName>
</protein>
<evidence type="ECO:0000313" key="2">
    <source>
        <dbReference type="Proteomes" id="UP000295411"/>
    </source>
</evidence>
<accession>A0A4V3ALX5</accession>